<dbReference type="RefSeq" id="WP_129651945.1">
    <property type="nucleotide sequence ID" value="NZ_JBBMFL010000008.1"/>
</dbReference>
<keyword evidence="3" id="KW-0732">Signal</keyword>
<feature type="domain" description="RagB/SusD" evidence="6">
    <location>
        <begin position="326"/>
        <end position="470"/>
    </location>
</feature>
<proteinExistence type="inferred from homology"/>
<dbReference type="Proteomes" id="UP001460202">
    <property type="component" value="Unassembled WGS sequence"/>
</dbReference>
<protein>
    <submittedName>
        <fullName evidence="8">RagB/SusD family nutrient uptake outer membrane protein</fullName>
    </submittedName>
</protein>
<keyword evidence="4" id="KW-0472">Membrane</keyword>
<dbReference type="InterPro" id="IPR012944">
    <property type="entry name" value="SusD_RagB_dom"/>
</dbReference>
<accession>A0ABV1GY86</accession>
<dbReference type="InterPro" id="IPR011990">
    <property type="entry name" value="TPR-like_helical_dom_sf"/>
</dbReference>
<comment type="similarity">
    <text evidence="2">Belongs to the SusD family.</text>
</comment>
<dbReference type="PROSITE" id="PS51257">
    <property type="entry name" value="PROKAR_LIPOPROTEIN"/>
    <property type="match status" value="1"/>
</dbReference>
<evidence type="ECO:0000259" key="7">
    <source>
        <dbReference type="Pfam" id="PF14322"/>
    </source>
</evidence>
<evidence type="ECO:0000256" key="3">
    <source>
        <dbReference type="ARBA" id="ARBA00022729"/>
    </source>
</evidence>
<dbReference type="InterPro" id="IPR033985">
    <property type="entry name" value="SusD-like_N"/>
</dbReference>
<reference evidence="8 9" key="1">
    <citation type="submission" date="2024-03" db="EMBL/GenBank/DDBJ databases">
        <title>Human intestinal bacterial collection.</title>
        <authorList>
            <person name="Pauvert C."/>
            <person name="Hitch T.C.A."/>
            <person name="Clavel T."/>
        </authorList>
    </citation>
    <scope>NUCLEOTIDE SEQUENCE [LARGE SCALE GENOMIC DNA]</scope>
    <source>
        <strain evidence="8 9">CLA-KB-H122</strain>
    </source>
</reference>
<feature type="domain" description="SusD-like N-terminal" evidence="7">
    <location>
        <begin position="21"/>
        <end position="219"/>
    </location>
</feature>
<name>A0ABV1GY86_9BACT</name>
<dbReference type="GeneID" id="78180851"/>
<sequence length="472" mass="53878">MKRKIWMIVLAALLFGGCKRYLDVTPQGKIIPETEEDFEALLNNMLYAIEEGTDEDILGCYDRVILYESISDNLDANISAGRLTLYAGDVANNFQKGYYEGLYSAIKDCNLILEHMLEKDSAKARALCAAAYAIKGVCYYNLIRIYCEPYDAATASSLPGIPIVERFDVESDAVPDRNTLARSYEYAVSLFRKAIDCHMTDESYLFTEAVAKTYLAKLYFWAEEWSEVIPLCEELLAVPSYALADRSVYTESIQSYGERLQEVIIRDRTTGDDDVKTLYDETFQRYLNTRPVNATLLKLFGAEPQKDVRWNIMCDAKRVNRKTVTARVRGSELHLMLAESYAHPGAQQDEAKALSLLNELRRKRIEDVEDYTLRTLPEPDPGALITVDAAGKPLTPLISAILDERRKELYMEGDRWFELKRNGCPEWWVIQQSGSTLPVKYVVRRYLYTMPVSVRDIRNSQGKIAQNPGYEF</sequence>
<dbReference type="SUPFAM" id="SSF48452">
    <property type="entry name" value="TPR-like"/>
    <property type="match status" value="1"/>
</dbReference>
<dbReference type="Gene3D" id="1.25.40.390">
    <property type="match status" value="1"/>
</dbReference>
<evidence type="ECO:0000256" key="2">
    <source>
        <dbReference type="ARBA" id="ARBA00006275"/>
    </source>
</evidence>
<keyword evidence="9" id="KW-1185">Reference proteome</keyword>
<evidence type="ECO:0000256" key="5">
    <source>
        <dbReference type="ARBA" id="ARBA00023237"/>
    </source>
</evidence>
<dbReference type="EMBL" id="JBBMFL010000008">
    <property type="protein sequence ID" value="MEQ2544928.1"/>
    <property type="molecule type" value="Genomic_DNA"/>
</dbReference>
<evidence type="ECO:0000256" key="4">
    <source>
        <dbReference type="ARBA" id="ARBA00023136"/>
    </source>
</evidence>
<dbReference type="Pfam" id="PF14322">
    <property type="entry name" value="SusD-like_3"/>
    <property type="match status" value="1"/>
</dbReference>
<comment type="caution">
    <text evidence="8">The sequence shown here is derived from an EMBL/GenBank/DDBJ whole genome shotgun (WGS) entry which is preliminary data.</text>
</comment>
<evidence type="ECO:0000256" key="1">
    <source>
        <dbReference type="ARBA" id="ARBA00004442"/>
    </source>
</evidence>
<gene>
    <name evidence="8" type="ORF">WMO46_08215</name>
</gene>
<keyword evidence="5" id="KW-0998">Cell outer membrane</keyword>
<organism evidence="8 9">
    <name type="scientific">Alistipes intestinihominis</name>
    <dbReference type="NCBI Taxonomy" id="3133172"/>
    <lineage>
        <taxon>Bacteria</taxon>
        <taxon>Pseudomonadati</taxon>
        <taxon>Bacteroidota</taxon>
        <taxon>Bacteroidia</taxon>
        <taxon>Bacteroidales</taxon>
        <taxon>Rikenellaceae</taxon>
        <taxon>Alistipes</taxon>
    </lineage>
</organism>
<comment type="subcellular location">
    <subcellularLocation>
        <location evidence="1">Cell outer membrane</location>
    </subcellularLocation>
</comment>
<evidence type="ECO:0000259" key="6">
    <source>
        <dbReference type="Pfam" id="PF07980"/>
    </source>
</evidence>
<dbReference type="Pfam" id="PF07980">
    <property type="entry name" value="SusD_RagB"/>
    <property type="match status" value="1"/>
</dbReference>
<evidence type="ECO:0000313" key="9">
    <source>
        <dbReference type="Proteomes" id="UP001460202"/>
    </source>
</evidence>
<evidence type="ECO:0000313" key="8">
    <source>
        <dbReference type="EMBL" id="MEQ2544928.1"/>
    </source>
</evidence>